<name>A0A2T0SR42_9BACT</name>
<dbReference type="Pfam" id="PF01850">
    <property type="entry name" value="PIN"/>
    <property type="match status" value="1"/>
</dbReference>
<feature type="domain" description="PIN" evidence="9">
    <location>
        <begin position="4"/>
        <end position="126"/>
    </location>
</feature>
<evidence type="ECO:0000256" key="4">
    <source>
        <dbReference type="ARBA" id="ARBA00022723"/>
    </source>
</evidence>
<evidence type="ECO:0000256" key="6">
    <source>
        <dbReference type="ARBA" id="ARBA00022842"/>
    </source>
</evidence>
<evidence type="ECO:0000256" key="1">
    <source>
        <dbReference type="ARBA" id="ARBA00001946"/>
    </source>
</evidence>
<dbReference type="OrthoDB" id="9796690at2"/>
<keyword evidence="3 8" id="KW-0540">Nuclease</keyword>
<dbReference type="HAMAP" id="MF_00265">
    <property type="entry name" value="VapC_Nob1"/>
    <property type="match status" value="1"/>
</dbReference>
<dbReference type="EMBL" id="PVTE01000013">
    <property type="protein sequence ID" value="PRY35884.1"/>
    <property type="molecule type" value="Genomic_DNA"/>
</dbReference>
<evidence type="ECO:0000256" key="7">
    <source>
        <dbReference type="ARBA" id="ARBA00038093"/>
    </source>
</evidence>
<dbReference type="PANTHER" id="PTHR33653:SF1">
    <property type="entry name" value="RIBONUCLEASE VAPC2"/>
    <property type="match status" value="1"/>
</dbReference>
<dbReference type="GO" id="GO:0004519">
    <property type="term" value="F:endonuclease activity"/>
    <property type="evidence" value="ECO:0007669"/>
    <property type="project" value="UniProtKB-KW"/>
</dbReference>
<dbReference type="GO" id="GO:0090729">
    <property type="term" value="F:toxin activity"/>
    <property type="evidence" value="ECO:0007669"/>
    <property type="project" value="UniProtKB-KW"/>
</dbReference>
<dbReference type="InterPro" id="IPR002716">
    <property type="entry name" value="PIN_dom"/>
</dbReference>
<evidence type="ECO:0000256" key="8">
    <source>
        <dbReference type="HAMAP-Rule" id="MF_00265"/>
    </source>
</evidence>
<keyword evidence="6 8" id="KW-0460">Magnesium</keyword>
<evidence type="ECO:0000313" key="10">
    <source>
        <dbReference type="EMBL" id="PRY35884.1"/>
    </source>
</evidence>
<feature type="binding site" evidence="8">
    <location>
        <position position="101"/>
    </location>
    <ligand>
        <name>Mg(2+)</name>
        <dbReference type="ChEBI" id="CHEBI:18420"/>
    </ligand>
</feature>
<protein>
    <recommendedName>
        <fullName evidence="8">Ribonuclease VapC</fullName>
        <shortName evidence="8">RNase VapC</shortName>
        <ecNumber evidence="8">3.1.-.-</ecNumber>
    </recommendedName>
    <alternativeName>
        <fullName evidence="8">Toxin VapC</fullName>
    </alternativeName>
</protein>
<proteinExistence type="inferred from homology"/>
<keyword evidence="5 8" id="KW-0378">Hydrolase</keyword>
<keyword evidence="2 8" id="KW-1277">Toxin-antitoxin system</keyword>
<comment type="function">
    <text evidence="8">Toxic component of a toxin-antitoxin (TA) system. An RNase.</text>
</comment>
<evidence type="ECO:0000259" key="9">
    <source>
        <dbReference type="Pfam" id="PF01850"/>
    </source>
</evidence>
<gene>
    <name evidence="8" type="primary">vapC</name>
    <name evidence="10" type="ORF">CLV58_11312</name>
</gene>
<accession>A0A2T0SR42</accession>
<dbReference type="InterPro" id="IPR029060">
    <property type="entry name" value="PIN-like_dom_sf"/>
</dbReference>
<keyword evidence="8" id="KW-0800">Toxin</keyword>
<dbReference type="GO" id="GO:0016787">
    <property type="term" value="F:hydrolase activity"/>
    <property type="evidence" value="ECO:0007669"/>
    <property type="project" value="UniProtKB-KW"/>
</dbReference>
<evidence type="ECO:0000256" key="5">
    <source>
        <dbReference type="ARBA" id="ARBA00022801"/>
    </source>
</evidence>
<dbReference type="InterPro" id="IPR022907">
    <property type="entry name" value="VapC_family"/>
</dbReference>
<evidence type="ECO:0000256" key="3">
    <source>
        <dbReference type="ARBA" id="ARBA00022722"/>
    </source>
</evidence>
<organism evidence="10 11">
    <name type="scientific">Spirosoma oryzae</name>
    <dbReference type="NCBI Taxonomy" id="1469603"/>
    <lineage>
        <taxon>Bacteria</taxon>
        <taxon>Pseudomonadati</taxon>
        <taxon>Bacteroidota</taxon>
        <taxon>Cytophagia</taxon>
        <taxon>Cytophagales</taxon>
        <taxon>Cytophagaceae</taxon>
        <taxon>Spirosoma</taxon>
    </lineage>
</organism>
<keyword evidence="10" id="KW-0255">Endonuclease</keyword>
<comment type="caution">
    <text evidence="10">The sequence shown here is derived from an EMBL/GenBank/DDBJ whole genome shotgun (WGS) entry which is preliminary data.</text>
</comment>
<sequence>MTHYLLDTNICVHALKNEFGIRQIIAETGIQRCFLSQITIAELLFGVENSAPERRSHNRQNLEQFQDIFSGRILGIDRALAEYARQKVMLRRMGRPVDDFDLLIGATAVVHDLLLVTRNTRHFADMSGIQLVNWIDG</sequence>
<dbReference type="Gene3D" id="3.40.50.1010">
    <property type="entry name" value="5'-nuclease"/>
    <property type="match status" value="1"/>
</dbReference>
<keyword evidence="11" id="KW-1185">Reference proteome</keyword>
<evidence type="ECO:0000313" key="11">
    <source>
        <dbReference type="Proteomes" id="UP000238375"/>
    </source>
</evidence>
<dbReference type="AlphaFoldDB" id="A0A2T0SR42"/>
<feature type="binding site" evidence="8">
    <location>
        <position position="7"/>
    </location>
    <ligand>
        <name>Mg(2+)</name>
        <dbReference type="ChEBI" id="CHEBI:18420"/>
    </ligand>
</feature>
<dbReference type="Proteomes" id="UP000238375">
    <property type="component" value="Unassembled WGS sequence"/>
</dbReference>
<dbReference type="EC" id="3.1.-.-" evidence="8"/>
<dbReference type="GO" id="GO:0004540">
    <property type="term" value="F:RNA nuclease activity"/>
    <property type="evidence" value="ECO:0007669"/>
    <property type="project" value="InterPro"/>
</dbReference>
<dbReference type="PANTHER" id="PTHR33653">
    <property type="entry name" value="RIBONUCLEASE VAPC2"/>
    <property type="match status" value="1"/>
</dbReference>
<dbReference type="SUPFAM" id="SSF88723">
    <property type="entry name" value="PIN domain-like"/>
    <property type="match status" value="1"/>
</dbReference>
<dbReference type="GO" id="GO:0000287">
    <property type="term" value="F:magnesium ion binding"/>
    <property type="evidence" value="ECO:0007669"/>
    <property type="project" value="UniProtKB-UniRule"/>
</dbReference>
<dbReference type="InterPro" id="IPR050556">
    <property type="entry name" value="Type_II_TA_system_RNase"/>
</dbReference>
<comment type="similarity">
    <text evidence="7 8">Belongs to the PINc/VapC protein family.</text>
</comment>
<dbReference type="RefSeq" id="WP_106138793.1">
    <property type="nucleotide sequence ID" value="NZ_PVTE01000013.1"/>
</dbReference>
<reference evidence="10 11" key="1">
    <citation type="submission" date="2018-03" db="EMBL/GenBank/DDBJ databases">
        <title>Genomic Encyclopedia of Archaeal and Bacterial Type Strains, Phase II (KMG-II): from individual species to whole genera.</title>
        <authorList>
            <person name="Goeker M."/>
        </authorList>
    </citation>
    <scope>NUCLEOTIDE SEQUENCE [LARGE SCALE GENOMIC DNA]</scope>
    <source>
        <strain evidence="10 11">DSM 28354</strain>
    </source>
</reference>
<keyword evidence="4 8" id="KW-0479">Metal-binding</keyword>
<evidence type="ECO:0000256" key="2">
    <source>
        <dbReference type="ARBA" id="ARBA00022649"/>
    </source>
</evidence>
<comment type="cofactor">
    <cofactor evidence="1 8">
        <name>Mg(2+)</name>
        <dbReference type="ChEBI" id="CHEBI:18420"/>
    </cofactor>
</comment>